<dbReference type="PANTHER" id="PTHR10458:SF22">
    <property type="entry name" value="PEPTIDE DEFORMYLASE"/>
    <property type="match status" value="1"/>
</dbReference>
<dbReference type="PANTHER" id="PTHR10458">
    <property type="entry name" value="PEPTIDE DEFORMYLASE"/>
    <property type="match status" value="1"/>
</dbReference>
<evidence type="ECO:0000313" key="3">
    <source>
        <dbReference type="Proteomes" id="UP000005388"/>
    </source>
</evidence>
<dbReference type="CDD" id="cd00487">
    <property type="entry name" value="Pep_deformylase"/>
    <property type="match status" value="1"/>
</dbReference>
<comment type="similarity">
    <text evidence="1">Belongs to the polypeptide deformylase family.</text>
</comment>
<reference evidence="2 3" key="1">
    <citation type="journal article" date="2014" name="Int. J. Syst. Evol. Microbiol.">
        <title>Phylogenomics and the dynamic genome evolution of the genus Streptococcus.</title>
        <authorList>
            <consortium name="The Broad Institute Genome Sequencing Platform"/>
            <person name="Richards V.P."/>
            <person name="Palmer S.R."/>
            <person name="Pavinski Bitar P.D."/>
            <person name="Qin X."/>
            <person name="Weinstock G.M."/>
            <person name="Highlander S.K."/>
            <person name="Town C.D."/>
            <person name="Burne R.A."/>
            <person name="Stanhope M.J."/>
        </authorList>
    </citation>
    <scope>NUCLEOTIDE SEQUENCE [LARGE SCALE GENOMIC DNA]</scope>
    <source>
        <strain evidence="2 3">2285-97</strain>
    </source>
</reference>
<dbReference type="EMBL" id="AEUZ02000001">
    <property type="protein sequence ID" value="EHJ57085.1"/>
    <property type="molecule type" value="Genomic_DNA"/>
</dbReference>
<dbReference type="NCBIfam" id="NF006670">
    <property type="entry name" value="PRK09218.1"/>
    <property type="match status" value="1"/>
</dbReference>
<dbReference type="SUPFAM" id="SSF56420">
    <property type="entry name" value="Peptide deformylase"/>
    <property type="match status" value="1"/>
</dbReference>
<dbReference type="eggNOG" id="COG0242">
    <property type="taxonomic scope" value="Bacteria"/>
</dbReference>
<evidence type="ECO:0000256" key="1">
    <source>
        <dbReference type="ARBA" id="ARBA00010759"/>
    </source>
</evidence>
<dbReference type="RefSeq" id="WP_006739815.1">
    <property type="nucleotide sequence ID" value="NZ_AEUZ02000001.1"/>
</dbReference>
<keyword evidence="2" id="KW-0378">Hydrolase</keyword>
<dbReference type="STRING" id="764291.STRUR_0999"/>
<dbReference type="InterPro" id="IPR036821">
    <property type="entry name" value="Peptide_deformylase_sf"/>
</dbReference>
<dbReference type="InterPro" id="IPR023635">
    <property type="entry name" value="Peptide_deformylase"/>
</dbReference>
<dbReference type="GO" id="GO:0042586">
    <property type="term" value="F:peptide deformylase activity"/>
    <property type="evidence" value="ECO:0007669"/>
    <property type="project" value="UniProtKB-EC"/>
</dbReference>
<dbReference type="Pfam" id="PF01327">
    <property type="entry name" value="Pep_deformylase"/>
    <property type="match status" value="1"/>
</dbReference>
<name>G5KFF5_9STRE</name>
<dbReference type="Gene3D" id="3.90.45.10">
    <property type="entry name" value="Peptide deformylase"/>
    <property type="match status" value="1"/>
</dbReference>
<gene>
    <name evidence="2" type="primary">def_1</name>
    <name evidence="2" type="ORF">STRUR_0999</name>
</gene>
<dbReference type="AlphaFoldDB" id="G5KFF5"/>
<protein>
    <submittedName>
        <fullName evidence="2">Peptide deformylase</fullName>
        <ecNumber evidence="2">3.5.1.88</ecNumber>
    </submittedName>
</protein>
<dbReference type="PIRSF" id="PIRSF004749">
    <property type="entry name" value="Pep_def"/>
    <property type="match status" value="1"/>
</dbReference>
<keyword evidence="3" id="KW-1185">Reference proteome</keyword>
<proteinExistence type="inferred from homology"/>
<dbReference type="PRINTS" id="PR01576">
    <property type="entry name" value="PDEFORMYLASE"/>
</dbReference>
<sequence length="136" mass="15563">MIKDIVKDKHFLSKASSNATKKDPYIADDLMDTLNYHKEECLGLAANMIGYSKRVIIVSMGFVDIVMFNPVIIEKSQPYLTNEGCLSLLGQRATQRYETIKVTYKDKNWKQKTLTLNKLAAQICQHELDHLEGRLI</sequence>
<comment type="caution">
    <text evidence="2">The sequence shown here is derived from an EMBL/GenBank/DDBJ whole genome shotgun (WGS) entry which is preliminary data.</text>
</comment>
<organism evidence="2 3">
    <name type="scientific">Streptococcus urinalis 2285-97</name>
    <dbReference type="NCBI Taxonomy" id="764291"/>
    <lineage>
        <taxon>Bacteria</taxon>
        <taxon>Bacillati</taxon>
        <taxon>Bacillota</taxon>
        <taxon>Bacilli</taxon>
        <taxon>Lactobacillales</taxon>
        <taxon>Streptococcaceae</taxon>
        <taxon>Streptococcus</taxon>
    </lineage>
</organism>
<dbReference type="EC" id="3.5.1.88" evidence="2"/>
<dbReference type="Proteomes" id="UP000005388">
    <property type="component" value="Unassembled WGS sequence"/>
</dbReference>
<evidence type="ECO:0000313" key="2">
    <source>
        <dbReference type="EMBL" id="EHJ57085.1"/>
    </source>
</evidence>
<accession>G5KFF5</accession>